<keyword evidence="3" id="KW-1185">Reference proteome</keyword>
<dbReference type="EMBL" id="JASPKY010000431">
    <property type="protein sequence ID" value="KAK9700740.1"/>
    <property type="molecule type" value="Genomic_DNA"/>
</dbReference>
<comment type="caution">
    <text evidence="2">The sequence shown here is derived from an EMBL/GenBank/DDBJ whole genome shotgun (WGS) entry which is preliminary data.</text>
</comment>
<evidence type="ECO:0000313" key="3">
    <source>
        <dbReference type="Proteomes" id="UP001458880"/>
    </source>
</evidence>
<dbReference type="AlphaFoldDB" id="A0AAW1JC84"/>
<proteinExistence type="predicted"/>
<feature type="compositionally biased region" description="Basic and acidic residues" evidence="1">
    <location>
        <begin position="53"/>
        <end position="69"/>
    </location>
</feature>
<reference evidence="2 3" key="1">
    <citation type="journal article" date="2024" name="BMC Genomics">
        <title>De novo assembly and annotation of Popillia japonica's genome with initial clues to its potential as an invasive pest.</title>
        <authorList>
            <person name="Cucini C."/>
            <person name="Boschi S."/>
            <person name="Funari R."/>
            <person name="Cardaioli E."/>
            <person name="Iannotti N."/>
            <person name="Marturano G."/>
            <person name="Paoli F."/>
            <person name="Bruttini M."/>
            <person name="Carapelli A."/>
            <person name="Frati F."/>
            <person name="Nardi F."/>
        </authorList>
    </citation>
    <scope>NUCLEOTIDE SEQUENCE [LARGE SCALE GENOMIC DNA]</scope>
    <source>
        <strain evidence="2">DMR45628</strain>
    </source>
</reference>
<sequence length="107" mass="12219">MLLLHWNSRRPLTDEQLLQIIENFTASENEFEISDSDSVADDELRPSNDQNTDEEKIILEDENNVHLTDENQSQIVDQSGTQSTQDNQGLTMSTTPKVGPKKKYLLE</sequence>
<gene>
    <name evidence="2" type="ORF">QE152_g31065</name>
</gene>
<feature type="compositionally biased region" description="Acidic residues" evidence="1">
    <location>
        <begin position="29"/>
        <end position="41"/>
    </location>
</feature>
<dbReference type="Proteomes" id="UP001458880">
    <property type="component" value="Unassembled WGS sequence"/>
</dbReference>
<evidence type="ECO:0000256" key="1">
    <source>
        <dbReference type="SAM" id="MobiDB-lite"/>
    </source>
</evidence>
<accession>A0AAW1JC84</accession>
<feature type="region of interest" description="Disordered" evidence="1">
    <location>
        <begin position="29"/>
        <end position="107"/>
    </location>
</feature>
<feature type="compositionally biased region" description="Polar residues" evidence="1">
    <location>
        <begin position="70"/>
        <end position="96"/>
    </location>
</feature>
<evidence type="ECO:0000313" key="2">
    <source>
        <dbReference type="EMBL" id="KAK9700740.1"/>
    </source>
</evidence>
<organism evidence="2 3">
    <name type="scientific">Popillia japonica</name>
    <name type="common">Japanese beetle</name>
    <dbReference type="NCBI Taxonomy" id="7064"/>
    <lineage>
        <taxon>Eukaryota</taxon>
        <taxon>Metazoa</taxon>
        <taxon>Ecdysozoa</taxon>
        <taxon>Arthropoda</taxon>
        <taxon>Hexapoda</taxon>
        <taxon>Insecta</taxon>
        <taxon>Pterygota</taxon>
        <taxon>Neoptera</taxon>
        <taxon>Endopterygota</taxon>
        <taxon>Coleoptera</taxon>
        <taxon>Polyphaga</taxon>
        <taxon>Scarabaeiformia</taxon>
        <taxon>Scarabaeidae</taxon>
        <taxon>Rutelinae</taxon>
        <taxon>Popillia</taxon>
    </lineage>
</organism>
<name>A0AAW1JC84_POPJA</name>
<protein>
    <submittedName>
        <fullName evidence="2">Uncharacterized protein</fullName>
    </submittedName>
</protein>